<feature type="region of interest" description="Disordered" evidence="11">
    <location>
        <begin position="1068"/>
        <end position="1146"/>
    </location>
</feature>
<feature type="domain" description="Mediator complex subunit MED14 N-terminal" evidence="12">
    <location>
        <begin position="91"/>
        <end position="300"/>
    </location>
</feature>
<dbReference type="GO" id="GO:0016592">
    <property type="term" value="C:mediator complex"/>
    <property type="evidence" value="ECO:0007669"/>
    <property type="project" value="UniProtKB-UniRule"/>
</dbReference>
<evidence type="ECO:0000256" key="3">
    <source>
        <dbReference type="ARBA" id="ARBA00019619"/>
    </source>
</evidence>
<comment type="subunit">
    <text evidence="10">Component of the Mediator complex.</text>
</comment>
<evidence type="ECO:0000256" key="11">
    <source>
        <dbReference type="SAM" id="MobiDB-lite"/>
    </source>
</evidence>
<evidence type="ECO:0000313" key="14">
    <source>
        <dbReference type="Proteomes" id="UP000054342"/>
    </source>
</evidence>
<dbReference type="STRING" id="348802.A0A0D2EP32"/>
<feature type="compositionally biased region" description="Polar residues" evidence="11">
    <location>
        <begin position="1131"/>
        <end position="1146"/>
    </location>
</feature>
<comment type="similarity">
    <text evidence="2 10">Belongs to the Mediator complex subunit 14 family.</text>
</comment>
<accession>A0A0D2EP32</accession>
<evidence type="ECO:0000256" key="5">
    <source>
        <dbReference type="ARBA" id="ARBA00023159"/>
    </source>
</evidence>
<keyword evidence="14" id="KW-1185">Reference proteome</keyword>
<keyword evidence="5 10" id="KW-0010">Activator</keyword>
<gene>
    <name evidence="13" type="ORF">PV05_11227</name>
</gene>
<evidence type="ECO:0000256" key="9">
    <source>
        <dbReference type="ARBA" id="ARBA00032007"/>
    </source>
</evidence>
<evidence type="ECO:0000259" key="12">
    <source>
        <dbReference type="Pfam" id="PF08638"/>
    </source>
</evidence>
<dbReference type="HOGENOM" id="CLU_003573_1_1_1"/>
<dbReference type="RefSeq" id="XP_013310143.1">
    <property type="nucleotide sequence ID" value="XM_013454689.1"/>
</dbReference>
<dbReference type="PANTHER" id="PTHR12809:SF2">
    <property type="entry name" value="MEDIATOR OF RNA POLYMERASE II TRANSCRIPTION SUBUNIT 14"/>
    <property type="match status" value="1"/>
</dbReference>
<dbReference type="InterPro" id="IPR013947">
    <property type="entry name" value="Mediator_Med14"/>
</dbReference>
<dbReference type="Pfam" id="PF26204">
    <property type="entry name" value="Med14_fung"/>
    <property type="match status" value="1"/>
</dbReference>
<comment type="subcellular location">
    <subcellularLocation>
        <location evidence="1 10">Nucleus</location>
    </subcellularLocation>
</comment>
<dbReference type="GO" id="GO:0003712">
    <property type="term" value="F:transcription coregulator activity"/>
    <property type="evidence" value="ECO:0007669"/>
    <property type="project" value="UniProtKB-UniRule"/>
</dbReference>
<dbReference type="AlphaFoldDB" id="A0A0D2EP32"/>
<keyword evidence="6 10" id="KW-0804">Transcription</keyword>
<evidence type="ECO:0000313" key="13">
    <source>
        <dbReference type="EMBL" id="KIW49559.1"/>
    </source>
</evidence>
<evidence type="ECO:0000256" key="10">
    <source>
        <dbReference type="RuleBase" id="RU365082"/>
    </source>
</evidence>
<feature type="region of interest" description="Disordered" evidence="11">
    <location>
        <begin position="46"/>
        <end position="73"/>
    </location>
</feature>
<evidence type="ECO:0000256" key="1">
    <source>
        <dbReference type="ARBA" id="ARBA00004123"/>
    </source>
</evidence>
<dbReference type="Pfam" id="PF08638">
    <property type="entry name" value="Med14"/>
    <property type="match status" value="1"/>
</dbReference>
<evidence type="ECO:0000256" key="2">
    <source>
        <dbReference type="ARBA" id="ARBA00007813"/>
    </source>
</evidence>
<evidence type="ECO:0000256" key="7">
    <source>
        <dbReference type="ARBA" id="ARBA00023242"/>
    </source>
</evidence>
<evidence type="ECO:0000256" key="8">
    <source>
        <dbReference type="ARBA" id="ARBA00025687"/>
    </source>
</evidence>
<dbReference type="EMBL" id="KN847323">
    <property type="protein sequence ID" value="KIW49559.1"/>
    <property type="molecule type" value="Genomic_DNA"/>
</dbReference>
<dbReference type="PANTHER" id="PTHR12809">
    <property type="entry name" value="MEDIATOR COMPLEX SUBUNIT"/>
    <property type="match status" value="1"/>
</dbReference>
<organism evidence="13 14">
    <name type="scientific">Exophiala xenobiotica</name>
    <dbReference type="NCBI Taxonomy" id="348802"/>
    <lineage>
        <taxon>Eukaryota</taxon>
        <taxon>Fungi</taxon>
        <taxon>Dikarya</taxon>
        <taxon>Ascomycota</taxon>
        <taxon>Pezizomycotina</taxon>
        <taxon>Eurotiomycetes</taxon>
        <taxon>Chaetothyriomycetidae</taxon>
        <taxon>Chaetothyriales</taxon>
        <taxon>Herpotrichiellaceae</taxon>
        <taxon>Exophiala</taxon>
    </lineage>
</organism>
<proteinExistence type="inferred from homology"/>
<comment type="function">
    <text evidence="8 10">Component of the Mediator complex, a coactivator involved in the regulated transcription of nearly all RNA polymerase II-dependent genes. Mediator functions as a bridge to convey information from gene-specific regulatory proteins to the basal RNA polymerase II transcription machinery. Mediator is recruited to promoters by direct interactions with regulatory proteins and serves as a scaffold for the assembly of a functional preinitiation complex with RNA polymerase II and the general transcription factors.</text>
</comment>
<name>A0A0D2EP32_9EURO</name>
<evidence type="ECO:0000256" key="6">
    <source>
        <dbReference type="ARBA" id="ARBA00023163"/>
    </source>
</evidence>
<sequence>MNGDRPTVNGERILNGVQHDVSNSASHIGQTKQVQDVKPLPAPVKNGSSIPVNGQHGASQIPNGDHPRSVANGFEQAPPEILDLVPKDSYLPMAALISRASQTCWNGLASMVEQLATMQVPELPLDQTKTLPNNLPNNQTKANLDKKDRLLRFANDQKADFIKLLVLLEWSKNVDDVSKTISINFWLMDRRRAYWNAISSMALLKQDSAGFQVPNPDLKVAAEVLSKGKVAKFPTLEAYLPQKDLSDKQILRLLRSLNQALSVRLALADDLPRQLRKFRVHDGRATFTVPNEFELDVSILDESVDAHFRMVDFRFRFSPAPPITDALHAEIERLANSNIDRDGLHGCYLFLHELTLSYKLAELHNQAIDLFRSQWAGHLRVEMIRRNLIIQYWTERPSSKSWIEFGIGSGRGTNHVSGQEPVPCLEIKWMRHGKKVDTLLLRLDDSVLCVEDILRQVIAQHSTQHLDSIFDKLVLTPLFASGELLVEQATSDEDPEQCSLTIQLSRGSHLQLKVDAVTGMLVISPVSERSERLQYEINRVHNVADEIVSKLLNFRCSVMEGVVLASIAGTSWETLRAFRLTQGEIKTMYGGPVVRINLVRQSQWGWGFFLAIIHAHDGDHWCLSQQIAVNGLNPHAQFQVLRTQKIHVKEELSPAYFERLADYANGLISLQRNADFVREKGEKLELAPFPAFDKHYVLPELSFELDMSKPAFAGQRHPSPGMAKSISGSVDATAVHKTIKVRFGGIDRATGRVLTIAQVQNGASQRVLKHLDKSMLDGDVTLDSQHGTLTIRVQSSISEPAISAIVDKAMDLEKSLATMEQIYRLPGLKLKTMSNPSFTITYQHDGPKELGVNINLGVGSQIPRIDFFPREVNPHIHLASQYTRLFQAPHVPFAAKVGDFLTSLILTLPLTTFLQTLQRNLGLNARPQQPDTRNPESGVRVHVLVRNATAFAVQYFTTAARVPQDVGPNSQPHLLARLEIVQHINSSDKPMWLVRAALEDFQSYTRPSYTTPALRAKLRQEIFARSENESKWLALDNAAACMADRPEALLQSIHEVLCNWAKQSTDSDAASTQSNQTQNKATKGQDNLPNGMNKPKAPGKLQMPGNAMPIGPVKQQRTPNTKGSRPVAATKGSTGTARNSEVITLD</sequence>
<protein>
    <recommendedName>
        <fullName evidence="3 10">Mediator of RNA polymerase II transcription subunit 14</fullName>
    </recommendedName>
    <alternativeName>
        <fullName evidence="9 10">Mediator complex subunit 14</fullName>
    </alternativeName>
</protein>
<evidence type="ECO:0000256" key="4">
    <source>
        <dbReference type="ARBA" id="ARBA00023015"/>
    </source>
</evidence>
<dbReference type="GO" id="GO:0070847">
    <property type="term" value="C:core mediator complex"/>
    <property type="evidence" value="ECO:0007669"/>
    <property type="project" value="TreeGrafter"/>
</dbReference>
<feature type="compositionally biased region" description="Polar residues" evidence="11">
    <location>
        <begin position="1068"/>
        <end position="1090"/>
    </location>
</feature>
<keyword evidence="4 10" id="KW-0805">Transcription regulation</keyword>
<dbReference type="OrthoDB" id="205099at2759"/>
<keyword evidence="7 10" id="KW-0539">Nucleus</keyword>
<dbReference type="InterPro" id="IPR055122">
    <property type="entry name" value="Med14_N"/>
</dbReference>
<feature type="compositionally biased region" description="Polar residues" evidence="11">
    <location>
        <begin position="46"/>
        <end position="62"/>
    </location>
</feature>
<dbReference type="GeneID" id="25333135"/>
<reference evidence="13 14" key="1">
    <citation type="submission" date="2015-01" db="EMBL/GenBank/DDBJ databases">
        <title>The Genome Sequence of Exophiala xenobiotica CBS118157.</title>
        <authorList>
            <consortium name="The Broad Institute Genomics Platform"/>
            <person name="Cuomo C."/>
            <person name="de Hoog S."/>
            <person name="Gorbushina A."/>
            <person name="Stielow B."/>
            <person name="Teixiera M."/>
            <person name="Abouelleil A."/>
            <person name="Chapman S.B."/>
            <person name="Priest M."/>
            <person name="Young S.K."/>
            <person name="Wortman J."/>
            <person name="Nusbaum C."/>
            <person name="Birren B."/>
        </authorList>
    </citation>
    <scope>NUCLEOTIDE SEQUENCE [LARGE SCALE GENOMIC DNA]</scope>
    <source>
        <strain evidence="13 14">CBS 118157</strain>
    </source>
</reference>
<dbReference type="Proteomes" id="UP000054342">
    <property type="component" value="Unassembled WGS sequence"/>
</dbReference>
<dbReference type="GO" id="GO:0006357">
    <property type="term" value="P:regulation of transcription by RNA polymerase II"/>
    <property type="evidence" value="ECO:0007669"/>
    <property type="project" value="InterPro"/>
</dbReference>